<evidence type="ECO:0000313" key="4">
    <source>
        <dbReference type="Proteomes" id="UP000308705"/>
    </source>
</evidence>
<dbReference type="AlphaFoldDB" id="A0A4U3MGT6"/>
<evidence type="ECO:0000259" key="2">
    <source>
        <dbReference type="PROSITE" id="PS50943"/>
    </source>
</evidence>
<dbReference type="Proteomes" id="UP000308705">
    <property type="component" value="Unassembled WGS sequence"/>
</dbReference>
<evidence type="ECO:0000256" key="1">
    <source>
        <dbReference type="SAM" id="MobiDB-lite"/>
    </source>
</evidence>
<dbReference type="PANTHER" id="PTHR35010">
    <property type="entry name" value="BLL4672 PROTEIN-RELATED"/>
    <property type="match status" value="1"/>
</dbReference>
<dbReference type="PANTHER" id="PTHR35010:SF2">
    <property type="entry name" value="BLL4672 PROTEIN"/>
    <property type="match status" value="1"/>
</dbReference>
<dbReference type="InterPro" id="IPR001387">
    <property type="entry name" value="Cro/C1-type_HTH"/>
</dbReference>
<sequence>MARPDEIREFLRSRRARLAPADVGLPVKGGSRRVAGLRREELAMLAGVSVDYYTRLEQGRAPHASEQVLGAVADALRLGPLERRHLFDLVKPGADPAADQPPRARLAVRMMLAALDPVPAILHGPFLEVVAINRMGAALLDDFDAMPPGERNMARWTFLNPKARSVYPDWDEVAPQMTAILRAAAGPDARDPRLTRLVEELTAQSPEFARFWADYEVFQHTHGTKRFHHDAVGTMTLNYESLIPPADPHLSLIIYSAATGSPSEEKLRRLADTSAARPGDSGR</sequence>
<dbReference type="EMBL" id="SZQA01000014">
    <property type="protein sequence ID" value="TKK87809.1"/>
    <property type="molecule type" value="Genomic_DNA"/>
</dbReference>
<feature type="region of interest" description="Disordered" evidence="1">
    <location>
        <begin position="264"/>
        <end position="283"/>
    </location>
</feature>
<comment type="caution">
    <text evidence="3">The sequence shown here is derived from an EMBL/GenBank/DDBJ whole genome shotgun (WGS) entry which is preliminary data.</text>
</comment>
<dbReference type="Gene3D" id="3.30.450.180">
    <property type="match status" value="1"/>
</dbReference>
<gene>
    <name evidence="3" type="ORF">FDA94_16715</name>
</gene>
<feature type="domain" description="HTH cro/C1-type" evidence="2">
    <location>
        <begin position="32"/>
        <end position="84"/>
    </location>
</feature>
<organism evidence="3 4">
    <name type="scientific">Herbidospora galbida</name>
    <dbReference type="NCBI Taxonomy" id="2575442"/>
    <lineage>
        <taxon>Bacteria</taxon>
        <taxon>Bacillati</taxon>
        <taxon>Actinomycetota</taxon>
        <taxon>Actinomycetes</taxon>
        <taxon>Streptosporangiales</taxon>
        <taxon>Streptosporangiaceae</taxon>
        <taxon>Herbidospora</taxon>
    </lineage>
</organism>
<keyword evidence="4" id="KW-1185">Reference proteome</keyword>
<protein>
    <submittedName>
        <fullName evidence="3">Helix-turn-helix domain-containing protein</fullName>
    </submittedName>
</protein>
<accession>A0A4U3MGT6</accession>
<dbReference type="GO" id="GO:0003677">
    <property type="term" value="F:DNA binding"/>
    <property type="evidence" value="ECO:0007669"/>
    <property type="project" value="InterPro"/>
</dbReference>
<dbReference type="InterPro" id="IPR010982">
    <property type="entry name" value="Lambda_DNA-bd_dom_sf"/>
</dbReference>
<dbReference type="Pfam" id="PF17765">
    <property type="entry name" value="MLTR_LBD"/>
    <property type="match status" value="1"/>
</dbReference>
<evidence type="ECO:0000313" key="3">
    <source>
        <dbReference type="EMBL" id="TKK87809.1"/>
    </source>
</evidence>
<dbReference type="PROSITE" id="PS50943">
    <property type="entry name" value="HTH_CROC1"/>
    <property type="match status" value="1"/>
</dbReference>
<dbReference type="Gene3D" id="1.10.260.40">
    <property type="entry name" value="lambda repressor-like DNA-binding domains"/>
    <property type="match status" value="1"/>
</dbReference>
<dbReference type="InterPro" id="IPR041413">
    <property type="entry name" value="MLTR_LBD"/>
</dbReference>
<dbReference type="RefSeq" id="WP_137247977.1">
    <property type="nucleotide sequence ID" value="NZ_SZQA01000014.1"/>
</dbReference>
<name>A0A4U3MGT6_9ACTN</name>
<dbReference type="SUPFAM" id="SSF47413">
    <property type="entry name" value="lambda repressor-like DNA-binding domains"/>
    <property type="match status" value="1"/>
</dbReference>
<dbReference type="Pfam" id="PF13560">
    <property type="entry name" value="HTH_31"/>
    <property type="match status" value="1"/>
</dbReference>
<reference evidence="3 4" key="1">
    <citation type="submission" date="2019-04" db="EMBL/GenBank/DDBJ databases">
        <title>Herbidospora sp. NEAU-GS14.nov., a novel actinomycete isolated from soil.</title>
        <authorList>
            <person name="Han L."/>
        </authorList>
    </citation>
    <scope>NUCLEOTIDE SEQUENCE [LARGE SCALE GENOMIC DNA]</scope>
    <source>
        <strain evidence="3 4">NEAU-GS14</strain>
    </source>
</reference>
<dbReference type="SMART" id="SM00530">
    <property type="entry name" value="HTH_XRE"/>
    <property type="match status" value="1"/>
</dbReference>
<proteinExistence type="predicted"/>
<dbReference type="CDD" id="cd00093">
    <property type="entry name" value="HTH_XRE"/>
    <property type="match status" value="1"/>
</dbReference>
<dbReference type="OrthoDB" id="4336585at2"/>